<keyword evidence="4" id="KW-0067">ATP-binding</keyword>
<feature type="transmembrane region" description="Helical" evidence="7">
    <location>
        <begin position="265"/>
        <end position="294"/>
    </location>
</feature>
<keyword evidence="3" id="KW-0547">Nucleotide-binding</keyword>
<evidence type="ECO:0000256" key="2">
    <source>
        <dbReference type="ARBA" id="ARBA00022692"/>
    </source>
</evidence>
<keyword evidence="6 7" id="KW-0472">Membrane</keyword>
<keyword evidence="5 7" id="KW-1133">Transmembrane helix</keyword>
<dbReference type="PANTHER" id="PTHR43394:SF1">
    <property type="entry name" value="ATP-BINDING CASSETTE SUB-FAMILY B MEMBER 10, MITOCHONDRIAL"/>
    <property type="match status" value="1"/>
</dbReference>
<proteinExistence type="predicted"/>
<dbReference type="GO" id="GO:0016887">
    <property type="term" value="F:ATP hydrolysis activity"/>
    <property type="evidence" value="ECO:0007669"/>
    <property type="project" value="InterPro"/>
</dbReference>
<reference evidence="10 11" key="1">
    <citation type="submission" date="2018-09" db="EMBL/GenBank/DDBJ databases">
        <title>Genomic Encyclopedia of Type Strains, Phase III (KMG-III): the genomes of soil and plant-associated and newly described type strains.</title>
        <authorList>
            <person name="Whitman W."/>
        </authorList>
    </citation>
    <scope>NUCLEOTIDE SEQUENCE [LARGE SCALE GENOMIC DNA]</scope>
    <source>
        <strain evidence="10 11">CECT 7938</strain>
    </source>
</reference>
<evidence type="ECO:0000256" key="6">
    <source>
        <dbReference type="ARBA" id="ARBA00023136"/>
    </source>
</evidence>
<evidence type="ECO:0000256" key="5">
    <source>
        <dbReference type="ARBA" id="ARBA00022989"/>
    </source>
</evidence>
<dbReference type="GO" id="GO:0015421">
    <property type="term" value="F:ABC-type oligopeptide transporter activity"/>
    <property type="evidence" value="ECO:0007669"/>
    <property type="project" value="TreeGrafter"/>
</dbReference>
<evidence type="ECO:0000256" key="4">
    <source>
        <dbReference type="ARBA" id="ARBA00022840"/>
    </source>
</evidence>
<dbReference type="PROSITE" id="PS00211">
    <property type="entry name" value="ABC_TRANSPORTER_1"/>
    <property type="match status" value="1"/>
</dbReference>
<dbReference type="InterPro" id="IPR003593">
    <property type="entry name" value="AAA+_ATPase"/>
</dbReference>
<sequence length="596" mass="67414">MTIPQLFKKIVPFARPYRKLIVYTLLLTVVGSFAAQINAFILRYTVDTINAMMVAKEPLSKGLYIVGIISAVLLLKEIIYALVQFGQKFYGEKLRIYIARDFSQSIVSRILTYKLAFYTSADNESGKLATRIDAGISSLTRLVQNFFIDILPLFANAIIALACMFYANVYVGLVGVAVIPLYLYISQTQASKLTGFRRQMRNYRESKNNRIISLIESILVIKSFVREPEEAKRHEKIQFEMTENQMETRKTSFFYDSIKNFVEQIAVVIIIVLTAYLVLSGQITIGAIMFHIMLFNNVSAPIRQLHRIYDEVNDALIYSESFFEILESDDQIESKGTYRPEKIHGHLELRQVFFAYPNGTQALKDVSFAIKPNEITALVGLSGAGKSTIINLLDKFYEPTGGQILLDGVDLADYDTAFLRQHIGMVLQRNHIFKGTIFENIEYGKMGSSREEIVEAAKKAYIHQQIMELPKGYESDAQLLSGGQQQRIAIARLFLKNPPIIFLDEPTANLDAIATEQIKNSLDAIKKDRTVIIVSHSISQIIDSNAIVVMEKGHVVEQGQHEELYMQKGTYYEIFSAMANSLNLSKISKTLQADEN</sequence>
<dbReference type="SUPFAM" id="SSF52540">
    <property type="entry name" value="P-loop containing nucleoside triphosphate hydrolases"/>
    <property type="match status" value="1"/>
</dbReference>
<dbReference type="InterPro" id="IPR011527">
    <property type="entry name" value="ABC1_TM_dom"/>
</dbReference>
<dbReference type="Gene3D" id="1.20.1560.10">
    <property type="entry name" value="ABC transporter type 1, transmembrane domain"/>
    <property type="match status" value="1"/>
</dbReference>
<dbReference type="GO" id="GO:0005886">
    <property type="term" value="C:plasma membrane"/>
    <property type="evidence" value="ECO:0007669"/>
    <property type="project" value="UniProtKB-SubCell"/>
</dbReference>
<protein>
    <submittedName>
        <fullName evidence="10">ABC-type multidrug transport system fused ATPase/permease subunit</fullName>
    </submittedName>
</protein>
<dbReference type="Pfam" id="PF00664">
    <property type="entry name" value="ABC_membrane"/>
    <property type="match status" value="1"/>
</dbReference>
<evidence type="ECO:0000313" key="11">
    <source>
        <dbReference type="Proteomes" id="UP000286246"/>
    </source>
</evidence>
<feature type="domain" description="ABC transporter" evidence="8">
    <location>
        <begin position="347"/>
        <end position="577"/>
    </location>
</feature>
<accession>A0A420BHU4</accession>
<dbReference type="SUPFAM" id="SSF90123">
    <property type="entry name" value="ABC transporter transmembrane region"/>
    <property type="match status" value="1"/>
</dbReference>
<evidence type="ECO:0000259" key="9">
    <source>
        <dbReference type="PROSITE" id="PS50929"/>
    </source>
</evidence>
<keyword evidence="11" id="KW-1185">Reference proteome</keyword>
<comment type="caution">
    <text evidence="10">The sequence shown here is derived from an EMBL/GenBank/DDBJ whole genome shotgun (WGS) entry which is preliminary data.</text>
</comment>
<comment type="subcellular location">
    <subcellularLocation>
        <location evidence="1">Cell membrane</location>
        <topology evidence="1">Multi-pass membrane protein</topology>
    </subcellularLocation>
</comment>
<evidence type="ECO:0000313" key="10">
    <source>
        <dbReference type="EMBL" id="RKE56273.1"/>
    </source>
</evidence>
<dbReference type="InterPro" id="IPR027417">
    <property type="entry name" value="P-loop_NTPase"/>
</dbReference>
<dbReference type="Gene3D" id="3.40.50.300">
    <property type="entry name" value="P-loop containing nucleotide triphosphate hydrolases"/>
    <property type="match status" value="1"/>
</dbReference>
<dbReference type="InterPro" id="IPR039421">
    <property type="entry name" value="Type_1_exporter"/>
</dbReference>
<dbReference type="EMBL" id="RAPY01000001">
    <property type="protein sequence ID" value="RKE56273.1"/>
    <property type="molecule type" value="Genomic_DNA"/>
</dbReference>
<dbReference type="PROSITE" id="PS50893">
    <property type="entry name" value="ABC_TRANSPORTER_2"/>
    <property type="match status" value="1"/>
</dbReference>
<dbReference type="PANTHER" id="PTHR43394">
    <property type="entry name" value="ATP-DEPENDENT PERMEASE MDL1, MITOCHONDRIAL"/>
    <property type="match status" value="1"/>
</dbReference>
<evidence type="ECO:0000259" key="8">
    <source>
        <dbReference type="PROSITE" id="PS50893"/>
    </source>
</evidence>
<dbReference type="Pfam" id="PF00005">
    <property type="entry name" value="ABC_tran"/>
    <property type="match status" value="1"/>
</dbReference>
<dbReference type="CDD" id="cd07346">
    <property type="entry name" value="ABC_6TM_exporters"/>
    <property type="match status" value="1"/>
</dbReference>
<dbReference type="Proteomes" id="UP000286246">
    <property type="component" value="Unassembled WGS sequence"/>
</dbReference>
<name>A0A420BHU4_SPHD1</name>
<dbReference type="PROSITE" id="PS50929">
    <property type="entry name" value="ABC_TM1F"/>
    <property type="match status" value="1"/>
</dbReference>
<dbReference type="InterPro" id="IPR017871">
    <property type="entry name" value="ABC_transporter-like_CS"/>
</dbReference>
<gene>
    <name evidence="10" type="ORF">DFQ12_1129</name>
</gene>
<organism evidence="10 11">
    <name type="scientific">Sphingobacterium detergens</name>
    <dbReference type="NCBI Taxonomy" id="1145106"/>
    <lineage>
        <taxon>Bacteria</taxon>
        <taxon>Pseudomonadati</taxon>
        <taxon>Bacteroidota</taxon>
        <taxon>Sphingobacteriia</taxon>
        <taxon>Sphingobacteriales</taxon>
        <taxon>Sphingobacteriaceae</taxon>
        <taxon>Sphingobacterium</taxon>
    </lineage>
</organism>
<feature type="transmembrane region" description="Helical" evidence="7">
    <location>
        <begin position="20"/>
        <end position="42"/>
    </location>
</feature>
<feature type="transmembrane region" description="Helical" evidence="7">
    <location>
        <begin position="62"/>
        <end position="83"/>
    </location>
</feature>
<dbReference type="SMART" id="SM00382">
    <property type="entry name" value="AAA"/>
    <property type="match status" value="1"/>
</dbReference>
<feature type="domain" description="ABC transmembrane type-1" evidence="9">
    <location>
        <begin position="25"/>
        <end position="314"/>
    </location>
</feature>
<evidence type="ECO:0000256" key="7">
    <source>
        <dbReference type="SAM" id="Phobius"/>
    </source>
</evidence>
<dbReference type="InterPro" id="IPR003439">
    <property type="entry name" value="ABC_transporter-like_ATP-bd"/>
</dbReference>
<dbReference type="RefSeq" id="WP_120257966.1">
    <property type="nucleotide sequence ID" value="NZ_RAPY01000001.1"/>
</dbReference>
<keyword evidence="2 7" id="KW-0812">Transmembrane</keyword>
<evidence type="ECO:0000256" key="3">
    <source>
        <dbReference type="ARBA" id="ARBA00022741"/>
    </source>
</evidence>
<dbReference type="GO" id="GO:0005524">
    <property type="term" value="F:ATP binding"/>
    <property type="evidence" value="ECO:0007669"/>
    <property type="project" value="UniProtKB-KW"/>
</dbReference>
<evidence type="ECO:0000256" key="1">
    <source>
        <dbReference type="ARBA" id="ARBA00004651"/>
    </source>
</evidence>
<dbReference type="FunFam" id="3.40.50.300:FF:000218">
    <property type="entry name" value="Multidrug ABC transporter ATP-binding protein"/>
    <property type="match status" value="1"/>
</dbReference>
<dbReference type="AlphaFoldDB" id="A0A420BHU4"/>
<dbReference type="InterPro" id="IPR036640">
    <property type="entry name" value="ABC1_TM_sf"/>
</dbReference>
<dbReference type="OrthoDB" id="9760358at2"/>